<reference evidence="2" key="1">
    <citation type="journal article" date="2022" name="Mol. Ecol. Resour.">
        <title>The genomes of chicory, endive, great burdock and yacon provide insights into Asteraceae palaeo-polyploidization history and plant inulin production.</title>
        <authorList>
            <person name="Fan W."/>
            <person name="Wang S."/>
            <person name="Wang H."/>
            <person name="Wang A."/>
            <person name="Jiang F."/>
            <person name="Liu H."/>
            <person name="Zhao H."/>
            <person name="Xu D."/>
            <person name="Zhang Y."/>
        </authorList>
    </citation>
    <scope>NUCLEOTIDE SEQUENCE [LARGE SCALE GENOMIC DNA]</scope>
    <source>
        <strain evidence="2">cv. Yunnan</strain>
    </source>
</reference>
<evidence type="ECO:0000313" key="2">
    <source>
        <dbReference type="Proteomes" id="UP001056120"/>
    </source>
</evidence>
<protein>
    <submittedName>
        <fullName evidence="1">Uncharacterized protein</fullName>
    </submittedName>
</protein>
<dbReference type="EMBL" id="CM042021">
    <property type="protein sequence ID" value="KAI3819562.1"/>
    <property type="molecule type" value="Genomic_DNA"/>
</dbReference>
<organism evidence="1 2">
    <name type="scientific">Smallanthus sonchifolius</name>
    <dbReference type="NCBI Taxonomy" id="185202"/>
    <lineage>
        <taxon>Eukaryota</taxon>
        <taxon>Viridiplantae</taxon>
        <taxon>Streptophyta</taxon>
        <taxon>Embryophyta</taxon>
        <taxon>Tracheophyta</taxon>
        <taxon>Spermatophyta</taxon>
        <taxon>Magnoliopsida</taxon>
        <taxon>eudicotyledons</taxon>
        <taxon>Gunneridae</taxon>
        <taxon>Pentapetalae</taxon>
        <taxon>asterids</taxon>
        <taxon>campanulids</taxon>
        <taxon>Asterales</taxon>
        <taxon>Asteraceae</taxon>
        <taxon>Asteroideae</taxon>
        <taxon>Heliantheae alliance</taxon>
        <taxon>Millerieae</taxon>
        <taxon>Smallanthus</taxon>
    </lineage>
</organism>
<accession>A0ACB9JGT6</accession>
<comment type="caution">
    <text evidence="1">The sequence shown here is derived from an EMBL/GenBank/DDBJ whole genome shotgun (WGS) entry which is preliminary data.</text>
</comment>
<dbReference type="Proteomes" id="UP001056120">
    <property type="component" value="Linkage Group LG04"/>
</dbReference>
<sequence length="193" mass="22219">MPSAKPVAKAPYRLAPSEMKELMSQLQELLDRGFIRPSISPWGAPVLFVKKKDGSMRMCIYYRDLPYEIWTRDSTCPIEFLVMSFSLTNAPTAFTDLMNRFLGYVINAEGILVYPSKIETVMKWNPPKTPIDIRSFLGLASYYRRFIQNFSKIATLLTKVTKKETKFIWGAEQENAFQMLKEKLTQALVLSLL</sequence>
<gene>
    <name evidence="1" type="ORF">L1987_13403</name>
</gene>
<evidence type="ECO:0000313" key="1">
    <source>
        <dbReference type="EMBL" id="KAI3819562.1"/>
    </source>
</evidence>
<reference evidence="1 2" key="2">
    <citation type="journal article" date="2022" name="Mol. Ecol. Resour.">
        <title>The genomes of chicory, endive, great burdock and yacon provide insights into Asteraceae paleo-polyploidization history and plant inulin production.</title>
        <authorList>
            <person name="Fan W."/>
            <person name="Wang S."/>
            <person name="Wang H."/>
            <person name="Wang A."/>
            <person name="Jiang F."/>
            <person name="Liu H."/>
            <person name="Zhao H."/>
            <person name="Xu D."/>
            <person name="Zhang Y."/>
        </authorList>
    </citation>
    <scope>NUCLEOTIDE SEQUENCE [LARGE SCALE GENOMIC DNA]</scope>
    <source>
        <strain evidence="2">cv. Yunnan</strain>
        <tissue evidence="1">Leaves</tissue>
    </source>
</reference>
<keyword evidence="2" id="KW-1185">Reference proteome</keyword>
<proteinExistence type="predicted"/>
<name>A0ACB9JGT6_9ASTR</name>